<sequence>MSRRVRYVEIREDCEHCMECELCQGYYTNIEVCECCECDNYGNSCNLRFENFKRPELENNGVYRQNGLDCGCKRVEFQEEGKMCRISNLKNQVKNKPLRFCKREVSCLMKKLNNIISVFPLSRGCEDTEIIAKPIKAGYRPANHLKEKVPVIKISTPRINRQNRIR</sequence>
<dbReference type="EMBL" id="CR940348">
    <property type="protein sequence ID" value="CAI74513.1"/>
    <property type="molecule type" value="Genomic_DNA"/>
</dbReference>
<dbReference type="RefSeq" id="XP_952245.1">
    <property type="nucleotide sequence ID" value="XM_947152.1"/>
</dbReference>
<dbReference type="Proteomes" id="UP000001950">
    <property type="component" value="Chromosome 2"/>
</dbReference>
<reference evidence="1 2" key="1">
    <citation type="journal article" date="2005" name="Science">
        <title>Genome of the host-cell transforming parasite Theileria annulata compared with T. parva.</title>
        <authorList>
            <person name="Pain A."/>
            <person name="Renauld H."/>
            <person name="Berriman M."/>
            <person name="Murphy L."/>
            <person name="Yeats C.A."/>
            <person name="Weir W."/>
            <person name="Kerhornou A."/>
            <person name="Aslett M."/>
            <person name="Bishop R."/>
            <person name="Bouchier C."/>
            <person name="Cochet M."/>
            <person name="Coulson R.M.R."/>
            <person name="Cronin A."/>
            <person name="de Villiers E.P."/>
            <person name="Fraser A."/>
            <person name="Fosker N."/>
            <person name="Gardner M."/>
            <person name="Goble A."/>
            <person name="Griffiths-Jones S."/>
            <person name="Harris D.E."/>
            <person name="Katzer F."/>
            <person name="Larke N."/>
            <person name="Lord A."/>
            <person name="Maser P."/>
            <person name="McKellar S."/>
            <person name="Mooney P."/>
            <person name="Morton F."/>
            <person name="Nene V."/>
            <person name="O'Neil S."/>
            <person name="Price C."/>
            <person name="Quail M.A."/>
            <person name="Rabbinowitsch E."/>
            <person name="Rawlings N.D."/>
            <person name="Rutter S."/>
            <person name="Saunders D."/>
            <person name="Seeger K."/>
            <person name="Shah T."/>
            <person name="Squares R."/>
            <person name="Squares S."/>
            <person name="Tivey A."/>
            <person name="Walker A.R."/>
            <person name="Woodward J."/>
            <person name="Dobbelaere D.A.E."/>
            <person name="Langsley G."/>
            <person name="Rajandream M.A."/>
            <person name="McKeever D."/>
            <person name="Shiels B."/>
            <person name="Tait A."/>
            <person name="Barrell B.G."/>
            <person name="Hall N."/>
        </authorList>
    </citation>
    <scope>NUCLEOTIDE SEQUENCE [LARGE SCALE GENOMIC DNA]</scope>
    <source>
        <strain evidence="2">Ankara</strain>
    </source>
</reference>
<dbReference type="InParanoid" id="Q4UEH6"/>
<keyword evidence="2" id="KW-1185">Reference proteome</keyword>
<accession>Q4UEH6</accession>
<organism evidence="1 2">
    <name type="scientific">Theileria annulata</name>
    <dbReference type="NCBI Taxonomy" id="5874"/>
    <lineage>
        <taxon>Eukaryota</taxon>
        <taxon>Sar</taxon>
        <taxon>Alveolata</taxon>
        <taxon>Apicomplexa</taxon>
        <taxon>Aconoidasida</taxon>
        <taxon>Piroplasmida</taxon>
        <taxon>Theileriidae</taxon>
        <taxon>Theileria</taxon>
    </lineage>
</organism>
<protein>
    <submittedName>
        <fullName evidence="1">Uncharacterized protein</fullName>
    </submittedName>
</protein>
<dbReference type="KEGG" id="tan:TA13365"/>
<name>Q4UEH6_THEAN</name>
<dbReference type="AlphaFoldDB" id="Q4UEH6"/>
<evidence type="ECO:0000313" key="2">
    <source>
        <dbReference type="Proteomes" id="UP000001950"/>
    </source>
</evidence>
<dbReference type="VEuPathDB" id="PiroplasmaDB:TA13365"/>
<gene>
    <name evidence="1" type="ORF">TA13365</name>
</gene>
<dbReference type="GeneID" id="3861562"/>
<evidence type="ECO:0000313" key="1">
    <source>
        <dbReference type="EMBL" id="CAI74513.1"/>
    </source>
</evidence>
<proteinExistence type="predicted"/>